<dbReference type="PANTHER" id="PTHR18964">
    <property type="entry name" value="ROK (REPRESSOR, ORF, KINASE) FAMILY"/>
    <property type="match status" value="1"/>
</dbReference>
<evidence type="ECO:0000313" key="4">
    <source>
        <dbReference type="Proteomes" id="UP000435649"/>
    </source>
</evidence>
<evidence type="ECO:0000313" key="3">
    <source>
        <dbReference type="EMBL" id="MST97072.1"/>
    </source>
</evidence>
<accession>A0A844G2E1</accession>
<dbReference type="Proteomes" id="UP000435649">
    <property type="component" value="Unassembled WGS sequence"/>
</dbReference>
<evidence type="ECO:0000256" key="1">
    <source>
        <dbReference type="ARBA" id="ARBA00006479"/>
    </source>
</evidence>
<dbReference type="EMBL" id="VUNS01000007">
    <property type="protein sequence ID" value="MST97072.1"/>
    <property type="molecule type" value="Genomic_DNA"/>
</dbReference>
<keyword evidence="2" id="KW-0472">Membrane</keyword>
<dbReference type="Gene3D" id="3.30.420.40">
    <property type="match status" value="2"/>
</dbReference>
<name>A0A844G2E1_9BACT</name>
<proteinExistence type="inferred from homology"/>
<keyword evidence="2" id="KW-1133">Transmembrane helix</keyword>
<sequence length="342" mass="37074">MYATKSKKMEKNMAQEKLVLGFDVGGTKIGVGLGSSEGRILGKARIENVDTYPEDVLPQMVAEAKKLVAGAGLTMAGIAAFGISAPFPADPANGIMTAPTNNRHWRNVPILQYLRDGLGLPGCFENDANCGALAEWFFGAGRGCKDFIYLTMSTGIGGGIIAANHLVRGGRALSAGELGHICVELNGRQCNCGLKGCYEAYAGGRALAQRMQEELRNKPDSMIMQLVDGNVGAIDMVPLEKAVRAGDPYAVALWDEMSLRNAQAFGMFINMFNPERLVLGTLAWAVGDLYTDPIRKYLPQFCWKEPMEACEIVSSELRRDIGYYAGVAAALNYLKEQDEKKR</sequence>
<comment type="caution">
    <text evidence="3">The sequence shown here is derived from an EMBL/GenBank/DDBJ whole genome shotgun (WGS) entry which is preliminary data.</text>
</comment>
<dbReference type="InterPro" id="IPR000600">
    <property type="entry name" value="ROK"/>
</dbReference>
<evidence type="ECO:0000256" key="2">
    <source>
        <dbReference type="SAM" id="Phobius"/>
    </source>
</evidence>
<dbReference type="SUPFAM" id="SSF53067">
    <property type="entry name" value="Actin-like ATPase domain"/>
    <property type="match status" value="1"/>
</dbReference>
<comment type="similarity">
    <text evidence="1">Belongs to the ROK (NagC/XylR) family.</text>
</comment>
<dbReference type="InterPro" id="IPR043129">
    <property type="entry name" value="ATPase_NBD"/>
</dbReference>
<reference evidence="3 4" key="1">
    <citation type="submission" date="2019-08" db="EMBL/GenBank/DDBJ databases">
        <title>In-depth cultivation of the pig gut microbiome towards novel bacterial diversity and tailored functional studies.</title>
        <authorList>
            <person name="Wylensek D."/>
            <person name="Hitch T.C.A."/>
            <person name="Clavel T."/>
        </authorList>
    </citation>
    <scope>NUCLEOTIDE SEQUENCE [LARGE SCALE GENOMIC DNA]</scope>
    <source>
        <strain evidence="3 4">BBE-744-WT-12</strain>
    </source>
</reference>
<dbReference type="AlphaFoldDB" id="A0A844G2E1"/>
<gene>
    <name evidence="3" type="ORF">FYJ85_08455</name>
</gene>
<feature type="transmembrane region" description="Helical" evidence="2">
    <location>
        <begin position="67"/>
        <end position="87"/>
    </location>
</feature>
<dbReference type="PANTHER" id="PTHR18964:SF149">
    <property type="entry name" value="BIFUNCTIONAL UDP-N-ACETYLGLUCOSAMINE 2-EPIMERASE_N-ACETYLMANNOSAMINE KINASE"/>
    <property type="match status" value="1"/>
</dbReference>
<keyword evidence="4" id="KW-1185">Reference proteome</keyword>
<organism evidence="3 4">
    <name type="scientific">Victivallis lenta</name>
    <dbReference type="NCBI Taxonomy" id="2606640"/>
    <lineage>
        <taxon>Bacteria</taxon>
        <taxon>Pseudomonadati</taxon>
        <taxon>Lentisphaerota</taxon>
        <taxon>Lentisphaeria</taxon>
        <taxon>Victivallales</taxon>
        <taxon>Victivallaceae</taxon>
        <taxon>Victivallis</taxon>
    </lineage>
</organism>
<protein>
    <submittedName>
        <fullName evidence="3">ROK family protein</fullName>
    </submittedName>
</protein>
<dbReference type="Pfam" id="PF00480">
    <property type="entry name" value="ROK"/>
    <property type="match status" value="1"/>
</dbReference>
<keyword evidence="2" id="KW-0812">Transmembrane</keyword>